<reference evidence="5" key="1">
    <citation type="journal article" date="2019" name="Int. J. Syst. Evol. Microbiol.">
        <title>The Global Catalogue of Microorganisms (GCM) 10K type strain sequencing project: providing services to taxonomists for standard genome sequencing and annotation.</title>
        <authorList>
            <consortium name="The Broad Institute Genomics Platform"/>
            <consortium name="The Broad Institute Genome Sequencing Center for Infectious Disease"/>
            <person name="Wu L."/>
            <person name="Ma J."/>
        </authorList>
    </citation>
    <scope>NUCLEOTIDE SEQUENCE [LARGE SCALE GENOMIC DNA]</scope>
    <source>
        <strain evidence="5">KCTC 62164</strain>
    </source>
</reference>
<organism evidence="4 5">
    <name type="scientific">Kordiimonas pumila</name>
    <dbReference type="NCBI Taxonomy" id="2161677"/>
    <lineage>
        <taxon>Bacteria</taxon>
        <taxon>Pseudomonadati</taxon>
        <taxon>Pseudomonadota</taxon>
        <taxon>Alphaproteobacteria</taxon>
        <taxon>Kordiimonadales</taxon>
        <taxon>Kordiimonadaceae</taxon>
        <taxon>Kordiimonas</taxon>
    </lineage>
</organism>
<dbReference type="EC" id="2.4.-.-" evidence="4"/>
<dbReference type="Gene3D" id="3.40.50.2000">
    <property type="entry name" value="Glycogen Phosphorylase B"/>
    <property type="match status" value="2"/>
</dbReference>
<dbReference type="GO" id="GO:0016757">
    <property type="term" value="F:glycosyltransferase activity"/>
    <property type="evidence" value="ECO:0007669"/>
    <property type="project" value="UniProtKB-KW"/>
</dbReference>
<evidence type="ECO:0000313" key="4">
    <source>
        <dbReference type="EMBL" id="MFC3051699.1"/>
    </source>
</evidence>
<evidence type="ECO:0000313" key="5">
    <source>
        <dbReference type="Proteomes" id="UP001595444"/>
    </source>
</evidence>
<dbReference type="Pfam" id="PF12000">
    <property type="entry name" value="Glyco_trans_4_3"/>
    <property type="match status" value="1"/>
</dbReference>
<keyword evidence="4" id="KW-0328">Glycosyltransferase</keyword>
<comment type="caution">
    <text evidence="4">The sequence shown here is derived from an EMBL/GenBank/DDBJ whole genome shotgun (WGS) entry which is preliminary data.</text>
</comment>
<dbReference type="Proteomes" id="UP001595444">
    <property type="component" value="Unassembled WGS sequence"/>
</dbReference>
<keyword evidence="5" id="KW-1185">Reference proteome</keyword>
<name>A0ABV7D3S5_9PROT</name>
<protein>
    <submittedName>
        <fullName evidence="4">Glycosyltransferase</fullName>
        <ecNumber evidence="4">2.4.-.-</ecNumber>
    </submittedName>
</protein>
<dbReference type="EMBL" id="JBHRSL010000004">
    <property type="protein sequence ID" value="MFC3051699.1"/>
    <property type="molecule type" value="Genomic_DNA"/>
</dbReference>
<dbReference type="InterPro" id="IPR022623">
    <property type="entry name" value="Glyco_trans_4"/>
</dbReference>
<dbReference type="InterPro" id="IPR001296">
    <property type="entry name" value="Glyco_trans_1"/>
</dbReference>
<dbReference type="Pfam" id="PF00534">
    <property type="entry name" value="Glycos_transf_1"/>
    <property type="match status" value="1"/>
</dbReference>
<evidence type="ECO:0000256" key="1">
    <source>
        <dbReference type="ARBA" id="ARBA00022679"/>
    </source>
</evidence>
<proteinExistence type="predicted"/>
<accession>A0ABV7D3S5</accession>
<dbReference type="SUPFAM" id="SSF53756">
    <property type="entry name" value="UDP-Glycosyltransferase/glycogen phosphorylase"/>
    <property type="match status" value="1"/>
</dbReference>
<gene>
    <name evidence="4" type="ORF">ACFOKA_07275</name>
</gene>
<feature type="domain" description="Glycosyl transferase family 1" evidence="2">
    <location>
        <begin position="210"/>
        <end position="378"/>
    </location>
</feature>
<evidence type="ECO:0000259" key="2">
    <source>
        <dbReference type="Pfam" id="PF00534"/>
    </source>
</evidence>
<feature type="domain" description="Glycosyl transferase family 4" evidence="3">
    <location>
        <begin position="28"/>
        <end position="191"/>
    </location>
</feature>
<dbReference type="PANTHER" id="PTHR46401">
    <property type="entry name" value="GLYCOSYLTRANSFERASE WBBK-RELATED"/>
    <property type="match status" value="1"/>
</dbReference>
<evidence type="ECO:0000259" key="3">
    <source>
        <dbReference type="Pfam" id="PF12000"/>
    </source>
</evidence>
<dbReference type="RefSeq" id="WP_194215171.1">
    <property type="nucleotide sequence ID" value="NZ_CP061205.1"/>
</dbReference>
<dbReference type="PANTHER" id="PTHR46401:SF2">
    <property type="entry name" value="GLYCOSYLTRANSFERASE WBBK-RELATED"/>
    <property type="match status" value="1"/>
</dbReference>
<sequence length="408" mass="46116">MQILFVHNNFPGQYKRISEYLKDKPGFRMTAATLEGNKQPSKLIKARYKPHREATKGVHPALVSSERAVLMGHAAYSGLLPLKQKGFKPDIILSHSGWGASLFLKDLFPDAKLLTYFEWYYHCHGSDGEFFRSEPYGPNEELRLRMKNTPILHDLAAMDWGQSPTQFQHGKLPAIFKKNVSVLHDGVDIDFFSPAEGAKIKVKDGKVLTANDEVITYVARGMEDYRGFPQFMEAVSVLQKQRPNLHVVILGSDRVAYGSARPDGKSFKTWALETFEFDHSRLHFMGLQPLAYMRDMLRLTSAHIYLTAPFVLSWSLMEAMSTGALIVGSDTEPLHEVVTHGENGLLVPFFEVDKLVSQVNQVLDTKNDYNDLRTKARQTIVEAYSTHDLLPKYKELIETVANGSHITT</sequence>
<keyword evidence="1 4" id="KW-0808">Transferase</keyword>